<dbReference type="InterPro" id="IPR005821">
    <property type="entry name" value="Ion_trans_dom"/>
</dbReference>
<dbReference type="GO" id="GO:0036128">
    <property type="term" value="C:CatSper complex"/>
    <property type="evidence" value="ECO:0007669"/>
    <property type="project" value="InterPro"/>
</dbReference>
<dbReference type="VEuPathDB" id="FungiDB:AMAG_07443"/>
<feature type="transmembrane region" description="Helical" evidence="6">
    <location>
        <begin position="155"/>
        <end position="179"/>
    </location>
</feature>
<feature type="transmembrane region" description="Helical" evidence="6">
    <location>
        <begin position="24"/>
        <end position="47"/>
    </location>
</feature>
<protein>
    <recommendedName>
        <fullName evidence="7">Ion transport domain-containing protein</fullName>
    </recommendedName>
</protein>
<evidence type="ECO:0000259" key="7">
    <source>
        <dbReference type="Pfam" id="PF00520"/>
    </source>
</evidence>
<evidence type="ECO:0000256" key="1">
    <source>
        <dbReference type="ARBA" id="ARBA00004141"/>
    </source>
</evidence>
<reference evidence="9" key="2">
    <citation type="submission" date="2009-11" db="EMBL/GenBank/DDBJ databases">
        <title>The Genome Sequence of Allomyces macrogynus strain ATCC 38327.</title>
        <authorList>
            <consortium name="The Broad Institute Genome Sequencing Platform"/>
            <person name="Russ C."/>
            <person name="Cuomo C."/>
            <person name="Shea T."/>
            <person name="Young S.K."/>
            <person name="Zeng Q."/>
            <person name="Koehrsen M."/>
            <person name="Haas B."/>
            <person name="Borodovsky M."/>
            <person name="Guigo R."/>
            <person name="Alvarado L."/>
            <person name="Berlin A."/>
            <person name="Borenstein D."/>
            <person name="Chen Z."/>
            <person name="Engels R."/>
            <person name="Freedman E."/>
            <person name="Gellesch M."/>
            <person name="Goldberg J."/>
            <person name="Griggs A."/>
            <person name="Gujja S."/>
            <person name="Heiman D."/>
            <person name="Hepburn T."/>
            <person name="Howarth C."/>
            <person name="Jen D."/>
            <person name="Larson L."/>
            <person name="Lewis B."/>
            <person name="Mehta T."/>
            <person name="Park D."/>
            <person name="Pearson M."/>
            <person name="Roberts A."/>
            <person name="Saif S."/>
            <person name="Shenoy N."/>
            <person name="Sisk P."/>
            <person name="Stolte C."/>
            <person name="Sykes S."/>
            <person name="Walk T."/>
            <person name="White J."/>
            <person name="Yandava C."/>
            <person name="Burger G."/>
            <person name="Gray M.W."/>
            <person name="Holland P.W.H."/>
            <person name="King N."/>
            <person name="Lang F.B.F."/>
            <person name="Roger A.J."/>
            <person name="Ruiz-Trillo I."/>
            <person name="Lander E."/>
            <person name="Nusbaum C."/>
        </authorList>
    </citation>
    <scope>NUCLEOTIDE SEQUENCE [LARGE SCALE GENOMIC DNA]</scope>
    <source>
        <strain evidence="9">ATCC 38327</strain>
    </source>
</reference>
<evidence type="ECO:0000313" key="8">
    <source>
        <dbReference type="EMBL" id="KNE62201.1"/>
    </source>
</evidence>
<dbReference type="InterPro" id="IPR027359">
    <property type="entry name" value="Volt_channel_dom_sf"/>
</dbReference>
<dbReference type="AlphaFoldDB" id="A0A0L0SI60"/>
<evidence type="ECO:0000313" key="9">
    <source>
        <dbReference type="Proteomes" id="UP000054350"/>
    </source>
</evidence>
<feature type="transmembrane region" description="Helical" evidence="6">
    <location>
        <begin position="68"/>
        <end position="89"/>
    </location>
</feature>
<feature type="region of interest" description="Disordered" evidence="5">
    <location>
        <begin position="295"/>
        <end position="348"/>
    </location>
</feature>
<dbReference type="PANTHER" id="PTHR47193:SF1">
    <property type="entry name" value="CATION CHANNEL SPERM-ASSOCIATED PROTEIN 1"/>
    <property type="match status" value="1"/>
</dbReference>
<dbReference type="GO" id="GO:0060296">
    <property type="term" value="P:regulation of cilium beat frequency involved in ciliary motility"/>
    <property type="evidence" value="ECO:0007669"/>
    <property type="project" value="TreeGrafter"/>
</dbReference>
<evidence type="ECO:0000256" key="4">
    <source>
        <dbReference type="ARBA" id="ARBA00023136"/>
    </source>
</evidence>
<dbReference type="EMBL" id="GG745339">
    <property type="protein sequence ID" value="KNE62201.1"/>
    <property type="molecule type" value="Genomic_DNA"/>
</dbReference>
<reference evidence="8 9" key="1">
    <citation type="submission" date="2009-11" db="EMBL/GenBank/DDBJ databases">
        <title>Annotation of Allomyces macrogynus ATCC 38327.</title>
        <authorList>
            <consortium name="The Broad Institute Genome Sequencing Platform"/>
            <person name="Russ C."/>
            <person name="Cuomo C."/>
            <person name="Burger G."/>
            <person name="Gray M.W."/>
            <person name="Holland P.W.H."/>
            <person name="King N."/>
            <person name="Lang F.B.F."/>
            <person name="Roger A.J."/>
            <person name="Ruiz-Trillo I."/>
            <person name="Young S.K."/>
            <person name="Zeng Q."/>
            <person name="Gargeya S."/>
            <person name="Fitzgerald M."/>
            <person name="Haas B."/>
            <person name="Abouelleil A."/>
            <person name="Alvarado L."/>
            <person name="Arachchi H.M."/>
            <person name="Berlin A."/>
            <person name="Chapman S.B."/>
            <person name="Gearin G."/>
            <person name="Goldberg J."/>
            <person name="Griggs A."/>
            <person name="Gujja S."/>
            <person name="Hansen M."/>
            <person name="Heiman D."/>
            <person name="Howarth C."/>
            <person name="Larimer J."/>
            <person name="Lui A."/>
            <person name="MacDonald P.J.P."/>
            <person name="McCowen C."/>
            <person name="Montmayeur A."/>
            <person name="Murphy C."/>
            <person name="Neiman D."/>
            <person name="Pearson M."/>
            <person name="Priest M."/>
            <person name="Roberts A."/>
            <person name="Saif S."/>
            <person name="Shea T."/>
            <person name="Sisk P."/>
            <person name="Stolte C."/>
            <person name="Sykes S."/>
            <person name="Wortman J."/>
            <person name="Nusbaum C."/>
            <person name="Birren B."/>
        </authorList>
    </citation>
    <scope>NUCLEOTIDE SEQUENCE [LARGE SCALE GENOMIC DNA]</scope>
    <source>
        <strain evidence="8 9">ATCC 38327</strain>
    </source>
</reference>
<keyword evidence="3 6" id="KW-1133">Transmembrane helix</keyword>
<proteinExistence type="predicted"/>
<dbReference type="Pfam" id="PF00520">
    <property type="entry name" value="Ion_trans"/>
    <property type="match status" value="1"/>
</dbReference>
<organism evidence="8 9">
    <name type="scientific">Allomyces macrogynus (strain ATCC 38327)</name>
    <name type="common">Allomyces javanicus var. macrogynus</name>
    <dbReference type="NCBI Taxonomy" id="578462"/>
    <lineage>
        <taxon>Eukaryota</taxon>
        <taxon>Fungi</taxon>
        <taxon>Fungi incertae sedis</taxon>
        <taxon>Blastocladiomycota</taxon>
        <taxon>Blastocladiomycetes</taxon>
        <taxon>Blastocladiales</taxon>
        <taxon>Blastocladiaceae</taxon>
        <taxon>Allomyces</taxon>
    </lineage>
</organism>
<sequence length="348" mass="38474">MEMLVKLYVFRLVYFKSGWNLFDFAIVITSIVVFLLPVVANAAISFNPKIIRLLRVFRAFRAMRSLRALRAISFLKSLQVIVEALLASVPALSSIIALTALILYIFAVIGRVLYSKVDPHHFGTLARSMFWMFSLTTQDSWSDIWRKNKAQAPDIFFFLFFFLVIETYVFLNLFVAVIVSNLDAANRKMDRLRRNDLRDDREAAAAAFAAVPESSRASLTSPSSSALFPSSLDAFPLPGFAAGINDIDTVYPPAHSIVWKCAATTYFQSLARLDCDLAGMAAPVDVLERMADALPRPEKAPGEDPDALDEPPPLPRAAGGWRPGSARTTTGTARQRSGVQTPQGRPPP</sequence>
<gene>
    <name evidence="8" type="ORF">AMAG_07443</name>
</gene>
<feature type="transmembrane region" description="Helical" evidence="6">
    <location>
        <begin position="95"/>
        <end position="114"/>
    </location>
</feature>
<dbReference type="Gene3D" id="1.20.120.350">
    <property type="entry name" value="Voltage-gated potassium channels. Chain C"/>
    <property type="match status" value="1"/>
</dbReference>
<evidence type="ECO:0000256" key="3">
    <source>
        <dbReference type="ARBA" id="ARBA00022989"/>
    </source>
</evidence>
<dbReference type="OrthoDB" id="416585at2759"/>
<keyword evidence="9" id="KW-1185">Reference proteome</keyword>
<dbReference type="Proteomes" id="UP000054350">
    <property type="component" value="Unassembled WGS sequence"/>
</dbReference>
<dbReference type="InterPro" id="IPR028746">
    <property type="entry name" value="CatSper1"/>
</dbReference>
<dbReference type="GO" id="GO:0005227">
    <property type="term" value="F:calcium-activated cation channel activity"/>
    <property type="evidence" value="ECO:0007669"/>
    <property type="project" value="InterPro"/>
</dbReference>
<dbReference type="SUPFAM" id="SSF81324">
    <property type="entry name" value="Voltage-gated potassium channels"/>
    <property type="match status" value="1"/>
</dbReference>
<dbReference type="GO" id="GO:0005245">
    <property type="term" value="F:voltage-gated calcium channel activity"/>
    <property type="evidence" value="ECO:0007669"/>
    <property type="project" value="TreeGrafter"/>
</dbReference>
<dbReference type="GO" id="GO:0030317">
    <property type="term" value="P:flagellated sperm motility"/>
    <property type="evidence" value="ECO:0007669"/>
    <property type="project" value="InterPro"/>
</dbReference>
<feature type="domain" description="Ion transport" evidence="7">
    <location>
        <begin position="1"/>
        <end position="188"/>
    </location>
</feature>
<feature type="compositionally biased region" description="Polar residues" evidence="5">
    <location>
        <begin position="326"/>
        <end position="348"/>
    </location>
</feature>
<evidence type="ECO:0000256" key="5">
    <source>
        <dbReference type="SAM" id="MobiDB-lite"/>
    </source>
</evidence>
<keyword evidence="2 6" id="KW-0812">Transmembrane</keyword>
<dbReference type="Gene3D" id="1.10.287.70">
    <property type="match status" value="1"/>
</dbReference>
<dbReference type="PANTHER" id="PTHR47193">
    <property type="entry name" value="CATION CHANNEL SPERM-ASSOCIATED PROTEIN 1"/>
    <property type="match status" value="1"/>
</dbReference>
<evidence type="ECO:0000256" key="6">
    <source>
        <dbReference type="SAM" id="Phobius"/>
    </source>
</evidence>
<keyword evidence="4 6" id="KW-0472">Membrane</keyword>
<comment type="subcellular location">
    <subcellularLocation>
        <location evidence="1">Membrane</location>
        <topology evidence="1">Multi-pass membrane protein</topology>
    </subcellularLocation>
</comment>
<name>A0A0L0SI60_ALLM3</name>
<evidence type="ECO:0000256" key="2">
    <source>
        <dbReference type="ARBA" id="ARBA00022692"/>
    </source>
</evidence>
<accession>A0A0L0SI60</accession>
<dbReference type="STRING" id="578462.A0A0L0SI60"/>
<dbReference type="eggNOG" id="KOG2302">
    <property type="taxonomic scope" value="Eukaryota"/>
</dbReference>